<accession>A0A0A9HNS4</accession>
<proteinExistence type="predicted"/>
<feature type="compositionally biased region" description="Polar residues" evidence="1">
    <location>
        <begin position="1"/>
        <end position="10"/>
    </location>
</feature>
<dbReference type="AlphaFoldDB" id="A0A0A9HNS4"/>
<protein>
    <submittedName>
        <fullName evidence="2">Uncharacterized protein</fullName>
    </submittedName>
</protein>
<feature type="region of interest" description="Disordered" evidence="1">
    <location>
        <begin position="1"/>
        <end position="30"/>
    </location>
</feature>
<organism evidence="2">
    <name type="scientific">Arundo donax</name>
    <name type="common">Giant reed</name>
    <name type="synonym">Donax arundinaceus</name>
    <dbReference type="NCBI Taxonomy" id="35708"/>
    <lineage>
        <taxon>Eukaryota</taxon>
        <taxon>Viridiplantae</taxon>
        <taxon>Streptophyta</taxon>
        <taxon>Embryophyta</taxon>
        <taxon>Tracheophyta</taxon>
        <taxon>Spermatophyta</taxon>
        <taxon>Magnoliopsida</taxon>
        <taxon>Liliopsida</taxon>
        <taxon>Poales</taxon>
        <taxon>Poaceae</taxon>
        <taxon>PACMAD clade</taxon>
        <taxon>Arundinoideae</taxon>
        <taxon>Arundineae</taxon>
        <taxon>Arundo</taxon>
    </lineage>
</organism>
<sequence>MSFPILTSLSGEEDGHQNLEANQSLTVAHL</sequence>
<name>A0A0A9HNS4_ARUDO</name>
<feature type="compositionally biased region" description="Polar residues" evidence="1">
    <location>
        <begin position="19"/>
        <end position="30"/>
    </location>
</feature>
<dbReference type="EMBL" id="GBRH01159509">
    <property type="protein sequence ID" value="JAE38387.1"/>
    <property type="molecule type" value="Transcribed_RNA"/>
</dbReference>
<evidence type="ECO:0000313" key="2">
    <source>
        <dbReference type="EMBL" id="JAE38387.1"/>
    </source>
</evidence>
<reference evidence="2" key="1">
    <citation type="submission" date="2014-09" db="EMBL/GenBank/DDBJ databases">
        <authorList>
            <person name="Magalhaes I.L.F."/>
            <person name="Oliveira U."/>
            <person name="Santos F.R."/>
            <person name="Vidigal T.H.D.A."/>
            <person name="Brescovit A.D."/>
            <person name="Santos A.J."/>
        </authorList>
    </citation>
    <scope>NUCLEOTIDE SEQUENCE</scope>
    <source>
        <tissue evidence="2">Shoot tissue taken approximately 20 cm above the soil surface</tissue>
    </source>
</reference>
<evidence type="ECO:0000256" key="1">
    <source>
        <dbReference type="SAM" id="MobiDB-lite"/>
    </source>
</evidence>
<reference evidence="2" key="2">
    <citation type="journal article" date="2015" name="Data Brief">
        <title>Shoot transcriptome of the giant reed, Arundo donax.</title>
        <authorList>
            <person name="Barrero R.A."/>
            <person name="Guerrero F.D."/>
            <person name="Moolhuijzen P."/>
            <person name="Goolsby J.A."/>
            <person name="Tidwell J."/>
            <person name="Bellgard S.E."/>
            <person name="Bellgard M.I."/>
        </authorList>
    </citation>
    <scope>NUCLEOTIDE SEQUENCE</scope>
    <source>
        <tissue evidence="2">Shoot tissue taken approximately 20 cm above the soil surface</tissue>
    </source>
</reference>